<dbReference type="InterPro" id="IPR036188">
    <property type="entry name" value="FAD/NAD-bd_sf"/>
</dbReference>
<dbReference type="InterPro" id="IPR006076">
    <property type="entry name" value="FAD-dep_OxRdtase"/>
</dbReference>
<dbReference type="SUPFAM" id="SSF54373">
    <property type="entry name" value="FAD-linked reductases, C-terminal domain"/>
    <property type="match status" value="1"/>
</dbReference>
<proteinExistence type="predicted"/>
<dbReference type="Proteomes" id="UP000006738">
    <property type="component" value="Chromosome II"/>
</dbReference>
<dbReference type="EMBL" id="CP000573">
    <property type="protein sequence ID" value="ABN93467.1"/>
    <property type="molecule type" value="Genomic_DNA"/>
</dbReference>
<gene>
    <name evidence="4" type="ordered locus">BURPS1106A_A0770</name>
</gene>
<dbReference type="KEGG" id="bpl:BURPS1106A_A0770"/>
<name>A3P396_BURP0</name>
<evidence type="ECO:0000256" key="1">
    <source>
        <dbReference type="ARBA" id="ARBA00023002"/>
    </source>
</evidence>
<dbReference type="SUPFAM" id="SSF51905">
    <property type="entry name" value="FAD/NAD(P)-binding domain"/>
    <property type="match status" value="1"/>
</dbReference>
<dbReference type="Gene3D" id="3.30.9.10">
    <property type="entry name" value="D-Amino Acid Oxidase, subunit A, domain 2"/>
    <property type="match status" value="1"/>
</dbReference>
<keyword evidence="1" id="KW-0560">Oxidoreductase</keyword>
<evidence type="ECO:0000313" key="4">
    <source>
        <dbReference type="EMBL" id="ABN93467.1"/>
    </source>
</evidence>
<organism evidence="4 5">
    <name type="scientific">Burkholderia pseudomallei (strain 1106a)</name>
    <dbReference type="NCBI Taxonomy" id="357348"/>
    <lineage>
        <taxon>Bacteria</taxon>
        <taxon>Pseudomonadati</taxon>
        <taxon>Pseudomonadota</taxon>
        <taxon>Betaproteobacteria</taxon>
        <taxon>Burkholderiales</taxon>
        <taxon>Burkholderiaceae</taxon>
        <taxon>Burkholderia</taxon>
        <taxon>pseudomallei group</taxon>
    </lineage>
</organism>
<evidence type="ECO:0000256" key="2">
    <source>
        <dbReference type="SAM" id="MobiDB-lite"/>
    </source>
</evidence>
<dbReference type="HOGENOM" id="CLU_007884_9_0_4"/>
<reference evidence="5" key="1">
    <citation type="submission" date="2007-02" db="EMBL/GenBank/DDBJ databases">
        <authorList>
            <person name="DeShazer D."/>
            <person name="Woods D.E."/>
            <person name="Nierman W.C."/>
        </authorList>
    </citation>
    <scope>NUCLEOTIDE SEQUENCE [LARGE SCALE GENOMIC DNA]</scope>
    <source>
        <strain evidence="5">1106a</strain>
    </source>
</reference>
<feature type="region of interest" description="Disordered" evidence="2">
    <location>
        <begin position="57"/>
        <end position="78"/>
    </location>
</feature>
<evidence type="ECO:0000313" key="5">
    <source>
        <dbReference type="Proteomes" id="UP000006738"/>
    </source>
</evidence>
<dbReference type="PANTHER" id="PTHR13847">
    <property type="entry name" value="SARCOSINE DEHYDROGENASE-RELATED"/>
    <property type="match status" value="1"/>
</dbReference>
<feature type="domain" description="FAD dependent oxidoreductase" evidence="3">
    <location>
        <begin position="97"/>
        <end position="488"/>
    </location>
</feature>
<dbReference type="Pfam" id="PF01266">
    <property type="entry name" value="DAO"/>
    <property type="match status" value="1"/>
</dbReference>
<evidence type="ECO:0000259" key="3">
    <source>
        <dbReference type="Pfam" id="PF01266"/>
    </source>
</evidence>
<dbReference type="GO" id="GO:0016491">
    <property type="term" value="F:oxidoreductase activity"/>
    <property type="evidence" value="ECO:0007669"/>
    <property type="project" value="UniProtKB-KW"/>
</dbReference>
<dbReference type="PANTHER" id="PTHR13847:SF289">
    <property type="entry name" value="GLYCINE OXIDASE"/>
    <property type="match status" value="1"/>
</dbReference>
<dbReference type="GO" id="GO:0005737">
    <property type="term" value="C:cytoplasm"/>
    <property type="evidence" value="ECO:0007669"/>
    <property type="project" value="TreeGrafter"/>
</dbReference>
<dbReference type="Gene3D" id="3.50.50.60">
    <property type="entry name" value="FAD/NAD(P)-binding domain"/>
    <property type="match status" value="2"/>
</dbReference>
<accession>A3P396</accession>
<dbReference type="AlphaFoldDB" id="A3P396"/>
<protein>
    <submittedName>
        <fullName evidence="4">FAD-dependent oxidoreductase</fullName>
    </submittedName>
</protein>
<sequence length="507" mass="54472">MRPRVSAGCSFAGPPIRPADSSVHRFIGSSVHRFIGSSVHRFIGSSVHRFIGSSARGLRRSGADGSRAAPPRCGEPRAPARSPFARHLTWACSMDFDVIVLGAGIVGVSAALHLRDRGRRVALVDRGAPGDGTSFGNAGLIERSSVAPYAFARSPLALLRYAANRSTELYWDRAALPSFAPWLARFWWESSPRRHAAAARDMLPLIERSVAEHDALIARAGAGELVRACGWIEAYRTPARLEHATRDALLDASRHGLRVTALDAAALAAQEPALGPGFCGALHWLDPKSVVDPGALVKAYARLFARDGGTLLEGDAATLEAGDGGWRVRTAEGVAAARDVVVALGPWSDTVFAKLGYRLPLREKRGYHMHYAPPDGAPLSAPVVDLEHGYVVAPMRRGLRLTTGVEIAARTLPPTGVQLARAERVAQPTFRLGRRLDAAPWLGFRPCTPDMRPVIGAAPRHRGIWFAFGHNHHGLTLGPITGRLLAEMMCGGPTVANVAPFRAERFL</sequence>